<accession>A0ABV4ZAM3</accession>
<dbReference type="RefSeq" id="WP_304484434.1">
    <property type="nucleotide sequence ID" value="NZ_JAUQOQ010000008.1"/>
</dbReference>
<proteinExistence type="predicted"/>
<evidence type="ECO:0000313" key="2">
    <source>
        <dbReference type="Proteomes" id="UP001577047"/>
    </source>
</evidence>
<protein>
    <submittedName>
        <fullName evidence="1">Uncharacterized protein</fullName>
    </submittedName>
</protein>
<dbReference type="Proteomes" id="UP001577047">
    <property type="component" value="Unassembled WGS sequence"/>
</dbReference>
<reference evidence="1 2" key="1">
    <citation type="submission" date="2024-09" db="EMBL/GenBank/DDBJ databases">
        <authorList>
            <person name="Fullem K."/>
        </authorList>
    </citation>
    <scope>NUCLEOTIDE SEQUENCE [LARGE SCALE GENOMIC DNA]</scope>
    <source>
        <strain evidence="2">K1(2024)</strain>
    </source>
</reference>
<gene>
    <name evidence="1" type="ORF">ACE1YR_13330</name>
</gene>
<keyword evidence="2" id="KW-1185">Reference proteome</keyword>
<organism evidence="1 2">
    <name type="scientific">Pseudomonas boreofloridensis</name>
    <dbReference type="NCBI Taxonomy" id="3064348"/>
    <lineage>
        <taxon>Bacteria</taxon>
        <taxon>Pseudomonadati</taxon>
        <taxon>Pseudomonadota</taxon>
        <taxon>Gammaproteobacteria</taxon>
        <taxon>Pseudomonadales</taxon>
        <taxon>Pseudomonadaceae</taxon>
        <taxon>Pseudomonas</taxon>
    </lineage>
</organism>
<sequence>MQPEFFSEKGATRPAVSEGTFCSRFLLPQRLKNLAFVAKSSKKAILSENAFMGATCK</sequence>
<dbReference type="EMBL" id="JBHFXX010000010">
    <property type="protein sequence ID" value="MFB3801397.1"/>
    <property type="molecule type" value="Genomic_DNA"/>
</dbReference>
<name>A0ABV4ZAM3_9PSED</name>
<evidence type="ECO:0000313" key="1">
    <source>
        <dbReference type="EMBL" id="MFB3801397.1"/>
    </source>
</evidence>
<comment type="caution">
    <text evidence="1">The sequence shown here is derived from an EMBL/GenBank/DDBJ whole genome shotgun (WGS) entry which is preliminary data.</text>
</comment>